<dbReference type="RefSeq" id="WP_023949453.1">
    <property type="nucleotide sequence ID" value="NZ_AYSV01000020.1"/>
</dbReference>
<dbReference type="AlphaFoldDB" id="V8GA02"/>
<protein>
    <submittedName>
        <fullName evidence="1">Uncharacterized protein</fullName>
    </submittedName>
</protein>
<reference evidence="1 2" key="1">
    <citation type="submission" date="2013-11" db="EMBL/GenBank/DDBJ databases">
        <title>Genomic analysis of Pelistega sp. HM-7.</title>
        <authorList>
            <person name="Kumbhare S.V."/>
            <person name="Shetty S.A."/>
            <person name="Sharma O."/>
            <person name="Dhotre D.P."/>
        </authorList>
    </citation>
    <scope>NUCLEOTIDE SEQUENCE [LARGE SCALE GENOMIC DNA]</scope>
    <source>
        <strain evidence="1 2">HM-7</strain>
    </source>
</reference>
<dbReference type="EMBL" id="AYSV01000020">
    <property type="protein sequence ID" value="ETD72778.1"/>
    <property type="molecule type" value="Genomic_DNA"/>
</dbReference>
<name>V8GA02_9BURK</name>
<gene>
    <name evidence="1" type="ORF">V757_02230</name>
</gene>
<sequence length="117" mass="13025">MTDDIKPASQFVAITGFRTHLNSTLARFDKQLPIDISPTLKESLKTANFTFMTIRNQVDTEVVKVYLFDNKVLIERGQDGTKATAFPKGSCVDADPTWAGIKELICSYECCEDRGGE</sequence>
<keyword evidence="2" id="KW-1185">Reference proteome</keyword>
<accession>V8GA02</accession>
<organism evidence="1 2">
    <name type="scientific">Pelistega indica</name>
    <dbReference type="NCBI Taxonomy" id="1414851"/>
    <lineage>
        <taxon>Bacteria</taxon>
        <taxon>Pseudomonadati</taxon>
        <taxon>Pseudomonadota</taxon>
        <taxon>Betaproteobacteria</taxon>
        <taxon>Burkholderiales</taxon>
        <taxon>Alcaligenaceae</taxon>
        <taxon>Pelistega</taxon>
    </lineage>
</organism>
<evidence type="ECO:0000313" key="1">
    <source>
        <dbReference type="EMBL" id="ETD72778.1"/>
    </source>
</evidence>
<comment type="caution">
    <text evidence="1">The sequence shown here is derived from an EMBL/GenBank/DDBJ whole genome shotgun (WGS) entry which is preliminary data.</text>
</comment>
<evidence type="ECO:0000313" key="2">
    <source>
        <dbReference type="Proteomes" id="UP000018766"/>
    </source>
</evidence>
<dbReference type="Proteomes" id="UP000018766">
    <property type="component" value="Unassembled WGS sequence"/>
</dbReference>
<proteinExistence type="predicted"/>